<feature type="chain" id="PRO_5031208732" evidence="1">
    <location>
        <begin position="29"/>
        <end position="112"/>
    </location>
</feature>
<accession>A0A7R7WJI7</accession>
<dbReference type="GeneID" id="64965236"/>
<keyword evidence="1" id="KW-0732">Signal</keyword>
<evidence type="ECO:0000313" key="3">
    <source>
        <dbReference type="Proteomes" id="UP000661280"/>
    </source>
</evidence>
<keyword evidence="3" id="KW-1185">Reference proteome</keyword>
<dbReference type="EMBL" id="AP024431">
    <property type="protein sequence ID" value="BCS03915.1"/>
    <property type="molecule type" value="Genomic_DNA"/>
</dbReference>
<dbReference type="Proteomes" id="UP000661280">
    <property type="component" value="Chromosome 7"/>
</dbReference>
<dbReference type="AlphaFoldDB" id="A0A7R7WJI7"/>
<dbReference type="Gene3D" id="2.130.10.10">
    <property type="entry name" value="YVTN repeat-like/Quinoprotein amine dehydrogenase"/>
    <property type="match status" value="1"/>
</dbReference>
<dbReference type="KEGG" id="aluc:AKAW2_70793A"/>
<dbReference type="RefSeq" id="XP_041547677.1">
    <property type="nucleotide sequence ID" value="XM_041683414.1"/>
</dbReference>
<keyword evidence="2" id="KW-0436">Ligase</keyword>
<evidence type="ECO:0000256" key="1">
    <source>
        <dbReference type="SAM" id="SignalP"/>
    </source>
</evidence>
<proteinExistence type="predicted"/>
<reference evidence="2" key="2">
    <citation type="submission" date="2021-02" db="EMBL/GenBank/DDBJ databases">
        <title>Aspergillus luchuensis mut. kawachii IFO 4304 genome sequence.</title>
        <authorList>
            <person name="Mori K."/>
            <person name="Kadooka C."/>
            <person name="Goto M."/>
            <person name="Futagami T."/>
        </authorList>
    </citation>
    <scope>NUCLEOTIDE SEQUENCE</scope>
    <source>
        <strain evidence="2">IFO 4308</strain>
    </source>
</reference>
<name>A0A7R7WJI7_ASPKA</name>
<evidence type="ECO:0000313" key="2">
    <source>
        <dbReference type="EMBL" id="BCS03915.1"/>
    </source>
</evidence>
<dbReference type="OrthoDB" id="16538at2759"/>
<dbReference type="InterPro" id="IPR015943">
    <property type="entry name" value="WD40/YVTN_repeat-like_dom_sf"/>
</dbReference>
<sequence>MLSASSFWLLLRFFASSLLLSFSSPSATLPLLQSISFPCHSDNSYFFRGLNSIHPPGSHPSNMAPSIPSAKLTLSCPLFAADFDPRHHGLLLVGGGGGEGRSGVGNKIASSS</sequence>
<protein>
    <submittedName>
        <fullName evidence="2">Glycine--tRNA ligase 1, mitochondrial</fullName>
    </submittedName>
</protein>
<reference evidence="2" key="1">
    <citation type="submission" date="2021-01" db="EMBL/GenBank/DDBJ databases">
        <authorList>
            <consortium name="Aspergillus luchuensis mut. kawachii IFO 4304 genome sequencing consortium"/>
            <person name="Kazuki M."/>
            <person name="Futagami T."/>
        </authorList>
    </citation>
    <scope>NUCLEOTIDE SEQUENCE</scope>
    <source>
        <strain evidence="2">IFO 4308</strain>
    </source>
</reference>
<feature type="signal peptide" evidence="1">
    <location>
        <begin position="1"/>
        <end position="28"/>
    </location>
</feature>
<organism evidence="2 3">
    <name type="scientific">Aspergillus kawachii</name>
    <name type="common">White koji mold</name>
    <name type="synonym">Aspergillus awamori var. kawachi</name>
    <dbReference type="NCBI Taxonomy" id="1069201"/>
    <lineage>
        <taxon>Eukaryota</taxon>
        <taxon>Fungi</taxon>
        <taxon>Dikarya</taxon>
        <taxon>Ascomycota</taxon>
        <taxon>Pezizomycotina</taxon>
        <taxon>Eurotiomycetes</taxon>
        <taxon>Eurotiomycetidae</taxon>
        <taxon>Eurotiales</taxon>
        <taxon>Aspergillaceae</taxon>
        <taxon>Aspergillus</taxon>
        <taxon>Aspergillus subgen. Circumdati</taxon>
    </lineage>
</organism>
<gene>
    <name evidence="2" type="primary">GRS1_1</name>
    <name evidence="2" type="ORF">AKAW2_70793A</name>
</gene>
<dbReference type="GO" id="GO:0016874">
    <property type="term" value="F:ligase activity"/>
    <property type="evidence" value="ECO:0007669"/>
    <property type="project" value="UniProtKB-KW"/>
</dbReference>